<keyword evidence="4" id="KW-0808">Transferase</keyword>
<evidence type="ECO:0000256" key="4">
    <source>
        <dbReference type="ARBA" id="ARBA00022679"/>
    </source>
</evidence>
<keyword evidence="7" id="KW-0067">ATP-binding</keyword>
<dbReference type="FunFam" id="3.40.50.2020:FF:000010">
    <property type="entry name" value="Uridine-cytidine kinase"/>
    <property type="match status" value="1"/>
</dbReference>
<reference evidence="10" key="1">
    <citation type="journal article" date="2020" name="Stud. Mycol.">
        <title>101 Dothideomycetes genomes: a test case for predicting lifestyles and emergence of pathogens.</title>
        <authorList>
            <person name="Haridas S."/>
            <person name="Albert R."/>
            <person name="Binder M."/>
            <person name="Bloem J."/>
            <person name="Labutti K."/>
            <person name="Salamov A."/>
            <person name="Andreopoulos B."/>
            <person name="Baker S."/>
            <person name="Barry K."/>
            <person name="Bills G."/>
            <person name="Bluhm B."/>
            <person name="Cannon C."/>
            <person name="Castanera R."/>
            <person name="Culley D."/>
            <person name="Daum C."/>
            <person name="Ezra D."/>
            <person name="Gonzalez J."/>
            <person name="Henrissat B."/>
            <person name="Kuo A."/>
            <person name="Liang C."/>
            <person name="Lipzen A."/>
            <person name="Lutzoni F."/>
            <person name="Magnuson J."/>
            <person name="Mondo S."/>
            <person name="Nolan M."/>
            <person name="Ohm R."/>
            <person name="Pangilinan J."/>
            <person name="Park H.-J."/>
            <person name="Ramirez L."/>
            <person name="Alfaro M."/>
            <person name="Sun H."/>
            <person name="Tritt A."/>
            <person name="Yoshinaga Y."/>
            <person name="Zwiers L.-H."/>
            <person name="Turgeon B."/>
            <person name="Goodwin S."/>
            <person name="Spatafora J."/>
            <person name="Crous P."/>
            <person name="Grigoriev I."/>
        </authorList>
    </citation>
    <scope>NUCLEOTIDE SEQUENCE</scope>
    <source>
        <strain evidence="10">CBS 122367</strain>
    </source>
</reference>
<keyword evidence="5" id="KW-0547">Nucleotide-binding</keyword>
<evidence type="ECO:0000313" key="10">
    <source>
        <dbReference type="EMBL" id="KAF2688196.1"/>
    </source>
</evidence>
<feature type="domain" description="Phosphoribosyltransferase" evidence="9">
    <location>
        <begin position="274"/>
        <end position="457"/>
    </location>
</feature>
<dbReference type="GO" id="GO:0044206">
    <property type="term" value="P:UMP salvage"/>
    <property type="evidence" value="ECO:0007669"/>
    <property type="project" value="UniProtKB-UniPathway"/>
</dbReference>
<evidence type="ECO:0000259" key="9">
    <source>
        <dbReference type="Pfam" id="PF14681"/>
    </source>
</evidence>
<dbReference type="EC" id="2.7.1.48" evidence="3"/>
<evidence type="ECO:0000256" key="5">
    <source>
        <dbReference type="ARBA" id="ARBA00022741"/>
    </source>
</evidence>
<proteinExistence type="inferred from homology"/>
<evidence type="ECO:0000259" key="8">
    <source>
        <dbReference type="Pfam" id="PF00485"/>
    </source>
</evidence>
<dbReference type="InterPro" id="IPR006083">
    <property type="entry name" value="PRK/URK"/>
</dbReference>
<dbReference type="GO" id="GO:0004849">
    <property type="term" value="F:uridine kinase activity"/>
    <property type="evidence" value="ECO:0007669"/>
    <property type="project" value="UniProtKB-EC"/>
</dbReference>
<feature type="domain" description="Phosphoribulokinase/uridine kinase" evidence="8">
    <location>
        <begin position="175"/>
        <end position="229"/>
    </location>
</feature>
<dbReference type="Gene3D" id="3.40.50.300">
    <property type="entry name" value="P-loop containing nucleotide triphosphate hydrolases"/>
    <property type="match status" value="1"/>
</dbReference>
<gene>
    <name evidence="10" type="ORF">K458DRAFT_485280</name>
</gene>
<evidence type="ECO:0000256" key="7">
    <source>
        <dbReference type="ARBA" id="ARBA00022840"/>
    </source>
</evidence>
<comment type="similarity">
    <text evidence="2">Belongs to the uridine kinase family.</text>
</comment>
<dbReference type="InterPro" id="IPR000764">
    <property type="entry name" value="Uridine_kinase-like"/>
</dbReference>
<evidence type="ECO:0000256" key="6">
    <source>
        <dbReference type="ARBA" id="ARBA00022777"/>
    </source>
</evidence>
<dbReference type="AlphaFoldDB" id="A0A6G1JCD8"/>
<dbReference type="SUPFAM" id="SSF52540">
    <property type="entry name" value="P-loop containing nucleoside triphosphate hydrolases"/>
    <property type="match status" value="1"/>
</dbReference>
<evidence type="ECO:0000313" key="11">
    <source>
        <dbReference type="Proteomes" id="UP000799291"/>
    </source>
</evidence>
<dbReference type="SUPFAM" id="SSF53271">
    <property type="entry name" value="PRTase-like"/>
    <property type="match status" value="1"/>
</dbReference>
<comment type="pathway">
    <text evidence="1">Pyrimidine metabolism; UMP biosynthesis via salvage pathway; UMP from uridine: step 1/1.</text>
</comment>
<dbReference type="Proteomes" id="UP000799291">
    <property type="component" value="Unassembled WGS sequence"/>
</dbReference>
<feature type="domain" description="Phosphoribulokinase/uridine kinase" evidence="8">
    <location>
        <begin position="18"/>
        <end position="155"/>
    </location>
</feature>
<dbReference type="GO" id="GO:0005524">
    <property type="term" value="F:ATP binding"/>
    <property type="evidence" value="ECO:0007669"/>
    <property type="project" value="UniProtKB-KW"/>
</dbReference>
<accession>A0A6G1JCD8</accession>
<dbReference type="InterPro" id="IPR027417">
    <property type="entry name" value="P-loop_NTPase"/>
</dbReference>
<keyword evidence="6 10" id="KW-0418">Kinase</keyword>
<sequence>MSSDERIRYSPPWGNASIIGVAGSSGSGKTSLALAIVASLNLPWVVIMSMDSFYKPLTPEQSAAAFRNEFDFDSPEAIDFDILVDRLRDIKNGKVAEVPVYSFEKHARLEQTTIVYSPHVLILEGIFALHDQRVLDMLDLRIFAEADSDLCLSRRSQACTSFSPYPVPSSSFEPTLIRAVVRDVKERGRDIEGCIKQWFSFVKPNFYKYVSPQREIADIIIPRGIENRVAIQMISSQITSTLATKSAQHQLELTRLGKIAEDSPLSKNAIVLKQTNQVRGIHALLMDPATNREDCIFYFDRLAGLLVETAVDFMQFTSVSVTTPQNYTYTGLHPVGEVSAVVILRGGSAFETGLRRTIPDCRTGRMLIQTNYRTGEPELHYRALPTNIAEHGLILVLDPQMSSGAAALMAVKVLVDHGVPERKIVFVTYLAGRVGVNRVLRVFPEVRCVIARMGDDMESRWVETRYLGC</sequence>
<dbReference type="CDD" id="cd02023">
    <property type="entry name" value="UMPK"/>
    <property type="match status" value="1"/>
</dbReference>
<dbReference type="Gene3D" id="3.40.50.2020">
    <property type="match status" value="1"/>
</dbReference>
<dbReference type="Pfam" id="PF14681">
    <property type="entry name" value="UPRTase"/>
    <property type="match status" value="1"/>
</dbReference>
<name>A0A6G1JCD8_9PLEO</name>
<dbReference type="PANTHER" id="PTHR10285">
    <property type="entry name" value="URIDINE KINASE"/>
    <property type="match status" value="1"/>
</dbReference>
<evidence type="ECO:0000256" key="2">
    <source>
        <dbReference type="ARBA" id="ARBA00005408"/>
    </source>
</evidence>
<keyword evidence="11" id="KW-1185">Reference proteome</keyword>
<dbReference type="InterPro" id="IPR029057">
    <property type="entry name" value="PRTase-like"/>
</dbReference>
<dbReference type="InterPro" id="IPR000836">
    <property type="entry name" value="PRTase_dom"/>
</dbReference>
<evidence type="ECO:0000256" key="1">
    <source>
        <dbReference type="ARBA" id="ARBA00004690"/>
    </source>
</evidence>
<protein>
    <recommendedName>
        <fullName evidence="3">uridine/cytidine kinase</fullName>
        <ecNumber evidence="3">2.7.1.48</ecNumber>
    </recommendedName>
</protein>
<dbReference type="PRINTS" id="PR00988">
    <property type="entry name" value="URIDINKINASE"/>
</dbReference>
<dbReference type="OrthoDB" id="738517at2759"/>
<evidence type="ECO:0000256" key="3">
    <source>
        <dbReference type="ARBA" id="ARBA00012137"/>
    </source>
</evidence>
<dbReference type="EMBL" id="MU005574">
    <property type="protein sequence ID" value="KAF2688196.1"/>
    <property type="molecule type" value="Genomic_DNA"/>
</dbReference>
<organism evidence="10 11">
    <name type="scientific">Lentithecium fluviatile CBS 122367</name>
    <dbReference type="NCBI Taxonomy" id="1168545"/>
    <lineage>
        <taxon>Eukaryota</taxon>
        <taxon>Fungi</taxon>
        <taxon>Dikarya</taxon>
        <taxon>Ascomycota</taxon>
        <taxon>Pezizomycotina</taxon>
        <taxon>Dothideomycetes</taxon>
        <taxon>Pleosporomycetidae</taxon>
        <taxon>Pleosporales</taxon>
        <taxon>Massarineae</taxon>
        <taxon>Lentitheciaceae</taxon>
        <taxon>Lentithecium</taxon>
    </lineage>
</organism>
<dbReference type="Pfam" id="PF00485">
    <property type="entry name" value="PRK"/>
    <property type="match status" value="2"/>
</dbReference>
<dbReference type="UniPathway" id="UPA00574">
    <property type="reaction ID" value="UER00637"/>
</dbReference>